<evidence type="ECO:0008006" key="5">
    <source>
        <dbReference type="Google" id="ProtNLM"/>
    </source>
</evidence>
<proteinExistence type="predicted"/>
<dbReference type="EMBL" id="JAGSPC010000001">
    <property type="protein sequence ID" value="MBV7259591.1"/>
    <property type="molecule type" value="Genomic_DNA"/>
</dbReference>
<evidence type="ECO:0000256" key="2">
    <source>
        <dbReference type="SAM" id="SignalP"/>
    </source>
</evidence>
<feature type="signal peptide" evidence="2">
    <location>
        <begin position="1"/>
        <end position="24"/>
    </location>
</feature>
<protein>
    <recommendedName>
        <fullName evidence="5">DUF2946 domain-containing protein</fullName>
    </recommendedName>
</protein>
<feature type="compositionally biased region" description="Basic and acidic residues" evidence="1">
    <location>
        <begin position="43"/>
        <end position="60"/>
    </location>
</feature>
<comment type="caution">
    <text evidence="3">The sequence shown here is derived from an EMBL/GenBank/DDBJ whole genome shotgun (WGS) entry which is preliminary data.</text>
</comment>
<dbReference type="RefSeq" id="WP_218404800.1">
    <property type="nucleotide sequence ID" value="NZ_JAGSPC010000001.1"/>
</dbReference>
<dbReference type="Proteomes" id="UP001138681">
    <property type="component" value="Unassembled WGS sequence"/>
</dbReference>
<accession>A0A9X1F3F4</accession>
<gene>
    <name evidence="3" type="ORF">KCG46_08390</name>
</gene>
<organism evidence="3 4">
    <name type="scientific">Erythrobacter crassostreae</name>
    <dbReference type="NCBI Taxonomy" id="2828328"/>
    <lineage>
        <taxon>Bacteria</taxon>
        <taxon>Pseudomonadati</taxon>
        <taxon>Pseudomonadota</taxon>
        <taxon>Alphaproteobacteria</taxon>
        <taxon>Sphingomonadales</taxon>
        <taxon>Erythrobacteraceae</taxon>
        <taxon>Erythrobacter/Porphyrobacter group</taxon>
        <taxon>Erythrobacter</taxon>
    </lineage>
</organism>
<evidence type="ECO:0000313" key="3">
    <source>
        <dbReference type="EMBL" id="MBV7259591.1"/>
    </source>
</evidence>
<reference evidence="3" key="1">
    <citation type="submission" date="2021-04" db="EMBL/GenBank/DDBJ databases">
        <authorList>
            <person name="Pira H."/>
            <person name="Risdian C."/>
            <person name="Wink J."/>
        </authorList>
    </citation>
    <scope>NUCLEOTIDE SEQUENCE</scope>
    <source>
        <strain evidence="3">WH158</strain>
    </source>
</reference>
<evidence type="ECO:0000313" key="4">
    <source>
        <dbReference type="Proteomes" id="UP001138681"/>
    </source>
</evidence>
<sequence>MYQRARPILLTMMLMAIAVRTVFGAPCCLDMAQAAPAQFEAAAESHDHHDAASEGAHSGHSDSNSANPCCSACGPTLPPETAQFTVAVAPRGLPQPAPIRALATRPPYPAYEATGPPLLI</sequence>
<name>A0A9X1F3F4_9SPHN</name>
<feature type="chain" id="PRO_5040744566" description="DUF2946 domain-containing protein" evidence="2">
    <location>
        <begin position="25"/>
        <end position="120"/>
    </location>
</feature>
<feature type="region of interest" description="Disordered" evidence="1">
    <location>
        <begin position="39"/>
        <end position="72"/>
    </location>
</feature>
<dbReference type="AlphaFoldDB" id="A0A9X1F3F4"/>
<evidence type="ECO:0000256" key="1">
    <source>
        <dbReference type="SAM" id="MobiDB-lite"/>
    </source>
</evidence>
<keyword evidence="4" id="KW-1185">Reference proteome</keyword>
<keyword evidence="2" id="KW-0732">Signal</keyword>